<dbReference type="InterPro" id="IPR003877">
    <property type="entry name" value="SPRY_dom"/>
</dbReference>
<dbReference type="Pfam" id="PF00622">
    <property type="entry name" value="SPRY"/>
    <property type="match status" value="1"/>
</dbReference>
<dbReference type="AlphaFoldDB" id="A0A3Q0SYH1"/>
<keyword evidence="1" id="KW-0175">Coiled coil</keyword>
<dbReference type="InterPro" id="IPR050143">
    <property type="entry name" value="TRIM/RBCC"/>
</dbReference>
<dbReference type="PROSITE" id="PS50188">
    <property type="entry name" value="B302_SPRY"/>
    <property type="match status" value="1"/>
</dbReference>
<protein>
    <recommendedName>
        <fullName evidence="2">B30.2/SPRY domain-containing protein</fullName>
    </recommendedName>
</protein>
<dbReference type="Proteomes" id="UP000261340">
    <property type="component" value="Unplaced"/>
</dbReference>
<feature type="domain" description="B30.2/SPRY" evidence="2">
    <location>
        <begin position="110"/>
        <end position="299"/>
    </location>
</feature>
<dbReference type="OMA" id="NATHLCK"/>
<dbReference type="SMART" id="SM00449">
    <property type="entry name" value="SPRY"/>
    <property type="match status" value="1"/>
</dbReference>
<dbReference type="CDD" id="cd12893">
    <property type="entry name" value="SPRY_PRY_TRIM35"/>
    <property type="match status" value="1"/>
</dbReference>
<dbReference type="InterPro" id="IPR001870">
    <property type="entry name" value="B30.2/SPRY"/>
</dbReference>
<dbReference type="Pfam" id="PF13765">
    <property type="entry name" value="PRY"/>
    <property type="match status" value="1"/>
</dbReference>
<reference evidence="3" key="2">
    <citation type="submission" date="2025-09" db="UniProtKB">
        <authorList>
            <consortium name="Ensembl"/>
        </authorList>
    </citation>
    <scope>IDENTIFICATION</scope>
</reference>
<dbReference type="PANTHER" id="PTHR24103">
    <property type="entry name" value="E3 UBIQUITIN-PROTEIN LIGASE TRIM"/>
    <property type="match status" value="1"/>
</dbReference>
<dbReference type="SMART" id="SM00589">
    <property type="entry name" value="PRY"/>
    <property type="match status" value="1"/>
</dbReference>
<organism evidence="3 4">
    <name type="scientific">Amphilophus citrinellus</name>
    <name type="common">Midas cichlid</name>
    <name type="synonym">Cichlasoma citrinellum</name>
    <dbReference type="NCBI Taxonomy" id="61819"/>
    <lineage>
        <taxon>Eukaryota</taxon>
        <taxon>Metazoa</taxon>
        <taxon>Chordata</taxon>
        <taxon>Craniata</taxon>
        <taxon>Vertebrata</taxon>
        <taxon>Euteleostomi</taxon>
        <taxon>Actinopterygii</taxon>
        <taxon>Neopterygii</taxon>
        <taxon>Teleostei</taxon>
        <taxon>Neoteleostei</taxon>
        <taxon>Acanthomorphata</taxon>
        <taxon>Ovalentaria</taxon>
        <taxon>Cichlomorphae</taxon>
        <taxon>Cichliformes</taxon>
        <taxon>Cichlidae</taxon>
        <taxon>New World cichlids</taxon>
        <taxon>Cichlasomatinae</taxon>
        <taxon>Heroini</taxon>
        <taxon>Amphilophus</taxon>
    </lineage>
</organism>
<feature type="coiled-coil region" evidence="1">
    <location>
        <begin position="7"/>
        <end position="71"/>
    </location>
</feature>
<keyword evidence="4" id="KW-1185">Reference proteome</keyword>
<dbReference type="Gene3D" id="2.60.120.920">
    <property type="match status" value="1"/>
</dbReference>
<name>A0A3Q0SYH1_AMPCI</name>
<dbReference type="InterPro" id="IPR043136">
    <property type="entry name" value="B30.2/SPRY_sf"/>
</dbReference>
<reference evidence="3" key="1">
    <citation type="submission" date="2025-08" db="UniProtKB">
        <authorList>
            <consortium name="Ensembl"/>
        </authorList>
    </citation>
    <scope>IDENTIFICATION</scope>
</reference>
<evidence type="ECO:0000259" key="2">
    <source>
        <dbReference type="PROSITE" id="PS50188"/>
    </source>
</evidence>
<evidence type="ECO:0000313" key="3">
    <source>
        <dbReference type="Ensembl" id="ENSACIP00000029875.1"/>
    </source>
</evidence>
<dbReference type="STRING" id="61819.ENSACIP00000029875"/>
<evidence type="ECO:0000256" key="1">
    <source>
        <dbReference type="SAM" id="Coils"/>
    </source>
</evidence>
<evidence type="ECO:0000313" key="4">
    <source>
        <dbReference type="Proteomes" id="UP000261340"/>
    </source>
</evidence>
<proteinExistence type="predicted"/>
<dbReference type="InterPro" id="IPR013320">
    <property type="entry name" value="ConA-like_dom_sf"/>
</dbReference>
<dbReference type="InterPro" id="IPR006574">
    <property type="entry name" value="PRY"/>
</dbReference>
<dbReference type="InterPro" id="IPR003879">
    <property type="entry name" value="Butyrophylin_SPRY"/>
</dbReference>
<dbReference type="SUPFAM" id="SSF49899">
    <property type="entry name" value="Concanavalin A-like lectins/glucanases"/>
    <property type="match status" value="1"/>
</dbReference>
<dbReference type="PRINTS" id="PR01407">
    <property type="entry name" value="BUTYPHLNCDUF"/>
</dbReference>
<accession>A0A3Q0SYH1</accession>
<dbReference type="Ensembl" id="ENSACIT00000030657.1">
    <property type="protein sequence ID" value="ENSACIP00000029875.1"/>
    <property type="gene ID" value="ENSACIG00000023123.1"/>
</dbReference>
<dbReference type="GeneTree" id="ENSGT00970000193381"/>
<sequence>MISECFKEQFDQTAEHIKVQAQQTEKQIKEQFKKLHKFLQEEEEARIAALKAEEEQKSQIMKEKIEALCSEITAFSETIRATEEELRAEDVPFLQNYQAAVNRVQQHPLRDFPDLVSGALIDEMVSYTPVILDPNTAHPHLTISEDLTSVISGEKHQLPINTERFGHDQIVLGSEGFDSEIHCWDVDVKNDEFWGIGVVKEFLWRKKKVQTGFWQLCLLDGKYIASSPPLPDKVLSVKKLQMVRVQLDCDRGKLSFFDLDTNTHVHTFKLNVHEKLFPYFGTRTLPIKISPVFFFGFQSHCTFCINQSQPAHTHPLILSWPQTTRK</sequence>